<dbReference type="AlphaFoldDB" id="A0A7J8MHG7"/>
<evidence type="ECO:0000313" key="1">
    <source>
        <dbReference type="EMBL" id="MBA0564169.1"/>
    </source>
</evidence>
<proteinExistence type="predicted"/>
<sequence>MEVWPQSRVFDLFSQMVQGLYSVYLELAQLVQRFESTSSNLNQMLLNMTWTPKWH</sequence>
<accession>A0A7J8MHG7</accession>
<evidence type="ECO:0000313" key="2">
    <source>
        <dbReference type="Proteomes" id="UP000593572"/>
    </source>
</evidence>
<protein>
    <submittedName>
        <fullName evidence="1">Uncharacterized protein</fullName>
    </submittedName>
</protein>
<keyword evidence="2" id="KW-1185">Reference proteome</keyword>
<name>A0A7J8MHG7_9ROSI</name>
<dbReference type="Proteomes" id="UP000593572">
    <property type="component" value="Unassembled WGS sequence"/>
</dbReference>
<organism evidence="1 2">
    <name type="scientific">Gossypium lobatum</name>
    <dbReference type="NCBI Taxonomy" id="34289"/>
    <lineage>
        <taxon>Eukaryota</taxon>
        <taxon>Viridiplantae</taxon>
        <taxon>Streptophyta</taxon>
        <taxon>Embryophyta</taxon>
        <taxon>Tracheophyta</taxon>
        <taxon>Spermatophyta</taxon>
        <taxon>Magnoliopsida</taxon>
        <taxon>eudicotyledons</taxon>
        <taxon>Gunneridae</taxon>
        <taxon>Pentapetalae</taxon>
        <taxon>rosids</taxon>
        <taxon>malvids</taxon>
        <taxon>Malvales</taxon>
        <taxon>Malvaceae</taxon>
        <taxon>Malvoideae</taxon>
        <taxon>Gossypium</taxon>
    </lineage>
</organism>
<comment type="caution">
    <text evidence="1">The sequence shown here is derived from an EMBL/GenBank/DDBJ whole genome shotgun (WGS) entry which is preliminary data.</text>
</comment>
<reference evidence="1 2" key="1">
    <citation type="journal article" date="2019" name="Genome Biol. Evol.">
        <title>Insights into the evolution of the New World diploid cottons (Gossypium, subgenus Houzingenia) based on genome sequencing.</title>
        <authorList>
            <person name="Grover C.E."/>
            <person name="Arick M.A. 2nd"/>
            <person name="Thrash A."/>
            <person name="Conover J.L."/>
            <person name="Sanders W.S."/>
            <person name="Peterson D.G."/>
            <person name="Frelichowski J.E."/>
            <person name="Scheffler J.A."/>
            <person name="Scheffler B.E."/>
            <person name="Wendel J.F."/>
        </authorList>
    </citation>
    <scope>NUCLEOTIDE SEQUENCE [LARGE SCALE GENOMIC DNA]</scope>
    <source>
        <strain evidence="1">157</strain>
        <tissue evidence="1">Leaf</tissue>
    </source>
</reference>
<dbReference type="EMBL" id="JABEZX010000008">
    <property type="protein sequence ID" value="MBA0564169.1"/>
    <property type="molecule type" value="Genomic_DNA"/>
</dbReference>
<gene>
    <name evidence="1" type="ORF">Golob_009126</name>
</gene>